<evidence type="ECO:0000313" key="2">
    <source>
        <dbReference type="Proteomes" id="UP000054563"/>
    </source>
</evidence>
<dbReference type="VEuPathDB" id="FungiDB:CIHG_01350"/>
<gene>
    <name evidence="1" type="ORF">CIHG_01350</name>
</gene>
<dbReference type="Proteomes" id="UP000054563">
    <property type="component" value="Unassembled WGS sequence"/>
</dbReference>
<organism evidence="1 2">
    <name type="scientific">Coccidioides immitis H538.4</name>
    <dbReference type="NCBI Taxonomy" id="396776"/>
    <lineage>
        <taxon>Eukaryota</taxon>
        <taxon>Fungi</taxon>
        <taxon>Dikarya</taxon>
        <taxon>Ascomycota</taxon>
        <taxon>Pezizomycotina</taxon>
        <taxon>Eurotiomycetes</taxon>
        <taxon>Eurotiomycetidae</taxon>
        <taxon>Onygenales</taxon>
        <taxon>Onygenaceae</taxon>
        <taxon>Coccidioides</taxon>
    </lineage>
</organism>
<evidence type="ECO:0000313" key="1">
    <source>
        <dbReference type="EMBL" id="KMU83567.1"/>
    </source>
</evidence>
<reference evidence="2" key="1">
    <citation type="journal article" date="2010" name="Genome Res.">
        <title>Population genomic sequencing of Coccidioides fungi reveals recent hybridization and transposon control.</title>
        <authorList>
            <person name="Neafsey D.E."/>
            <person name="Barker B.M."/>
            <person name="Sharpton T.J."/>
            <person name="Stajich J.E."/>
            <person name="Park D.J."/>
            <person name="Whiston E."/>
            <person name="Hung C.-Y."/>
            <person name="McMahan C."/>
            <person name="White J."/>
            <person name="Sykes S."/>
            <person name="Heiman D."/>
            <person name="Young S."/>
            <person name="Zeng Q."/>
            <person name="Abouelleil A."/>
            <person name="Aftuck L."/>
            <person name="Bessette D."/>
            <person name="Brown A."/>
            <person name="FitzGerald M."/>
            <person name="Lui A."/>
            <person name="Macdonald J.P."/>
            <person name="Priest M."/>
            <person name="Orbach M.J."/>
            <person name="Galgiani J.N."/>
            <person name="Kirkland T.N."/>
            <person name="Cole G.T."/>
            <person name="Birren B.W."/>
            <person name="Henn M.R."/>
            <person name="Taylor J.W."/>
            <person name="Rounsley S.D."/>
        </authorList>
    </citation>
    <scope>NUCLEOTIDE SEQUENCE [LARGE SCALE GENOMIC DNA]</scope>
    <source>
        <strain evidence="2">H538.4</strain>
    </source>
</reference>
<name>A0A0J8RF54_COCIT</name>
<dbReference type="EMBL" id="DS016983">
    <property type="protein sequence ID" value="KMU83567.1"/>
    <property type="molecule type" value="Genomic_DNA"/>
</dbReference>
<proteinExistence type="predicted"/>
<protein>
    <submittedName>
        <fullName evidence="1">Uncharacterized protein</fullName>
    </submittedName>
</protein>
<dbReference type="AlphaFoldDB" id="A0A0J8RF54"/>
<accession>A0A0J8RF54</accession>
<sequence length="266" mass="29548">MCGNGKRLLQSRQVERTLPASSSLRQHQLSVEASSRTNWVSMRVQAPMSPFPPTVRATSNVSGAFSLLDMHGKAKNITNNTCSRTRLDFNSQHITVECFRPKATTELQNVAQSNSCYMLGEFEFDTLLPPWREDSNSSVPPNTRISHPSRVNTRELTLILHQKFPVSTSFMFRTPPPKSFSFTMLGWNNMASMRSILKGGTGEPPERSKRRTELEGFSHQAGLPGILCGFRGSSSGPELRFEDELADLATFTHAAVVSIIFIPEGV</sequence>